<evidence type="ECO:0000313" key="2">
    <source>
        <dbReference type="EMBL" id="GIY53219.1"/>
    </source>
</evidence>
<organism evidence="2 3">
    <name type="scientific">Caerostris darwini</name>
    <dbReference type="NCBI Taxonomy" id="1538125"/>
    <lineage>
        <taxon>Eukaryota</taxon>
        <taxon>Metazoa</taxon>
        <taxon>Ecdysozoa</taxon>
        <taxon>Arthropoda</taxon>
        <taxon>Chelicerata</taxon>
        <taxon>Arachnida</taxon>
        <taxon>Araneae</taxon>
        <taxon>Araneomorphae</taxon>
        <taxon>Entelegynae</taxon>
        <taxon>Araneoidea</taxon>
        <taxon>Araneidae</taxon>
        <taxon>Caerostris</taxon>
    </lineage>
</organism>
<dbReference type="EMBL" id="BPLQ01010742">
    <property type="protein sequence ID" value="GIY53219.1"/>
    <property type="molecule type" value="Genomic_DNA"/>
</dbReference>
<evidence type="ECO:0000256" key="1">
    <source>
        <dbReference type="SAM" id="MobiDB-lite"/>
    </source>
</evidence>
<dbReference type="Proteomes" id="UP001054837">
    <property type="component" value="Unassembled WGS sequence"/>
</dbReference>
<feature type="region of interest" description="Disordered" evidence="1">
    <location>
        <begin position="37"/>
        <end position="64"/>
    </location>
</feature>
<protein>
    <submittedName>
        <fullName evidence="2">Uncharacterized protein</fullName>
    </submittedName>
</protein>
<dbReference type="AlphaFoldDB" id="A0AAV4U601"/>
<name>A0AAV4U601_9ARAC</name>
<evidence type="ECO:0000313" key="3">
    <source>
        <dbReference type="Proteomes" id="UP001054837"/>
    </source>
</evidence>
<comment type="caution">
    <text evidence="2">The sequence shown here is derived from an EMBL/GenBank/DDBJ whole genome shotgun (WGS) entry which is preliminary data.</text>
</comment>
<gene>
    <name evidence="2" type="ORF">CDAR_51451</name>
</gene>
<accession>A0AAV4U601</accession>
<sequence length="90" mass="9971">MNPLSDRNSSAAEVPTRIMGFSLFEANKIIEKDPFHLNISMPPTEEDFEPPPPPPDWNAANCNSTKKKGPLFRCSVSRSEEKGPTVTDIV</sequence>
<keyword evidence="3" id="KW-1185">Reference proteome</keyword>
<reference evidence="2 3" key="1">
    <citation type="submission" date="2021-06" db="EMBL/GenBank/DDBJ databases">
        <title>Caerostris darwini draft genome.</title>
        <authorList>
            <person name="Kono N."/>
            <person name="Arakawa K."/>
        </authorList>
    </citation>
    <scope>NUCLEOTIDE SEQUENCE [LARGE SCALE GENOMIC DNA]</scope>
</reference>
<proteinExistence type="predicted"/>